<reference evidence="3" key="2">
    <citation type="submission" date="2021-05" db="UniProtKB">
        <authorList>
            <consortium name="EnsemblPlants"/>
        </authorList>
    </citation>
    <scope>IDENTIFICATION</scope>
    <source>
        <strain evidence="3">subsp. malaccensis</strain>
    </source>
</reference>
<proteinExistence type="predicted"/>
<dbReference type="PANTHER" id="PTHR38937:SF2">
    <property type="entry name" value="MEMBRANE PROTEIN OF ER BODY-LIKE PROTEIN ISOFORM X1"/>
    <property type="match status" value="1"/>
</dbReference>
<gene>
    <name evidence="2" type="ORF">GSMUA_184960.1</name>
</gene>
<dbReference type="InParanoid" id="A0A804JQC7"/>
<protein>
    <submittedName>
        <fullName evidence="2">(wild Malaysian banana) hypothetical protein</fullName>
    </submittedName>
</protein>
<evidence type="ECO:0000313" key="4">
    <source>
        <dbReference type="Proteomes" id="UP000012960"/>
    </source>
</evidence>
<sequence length="172" mass="20089">MKPKKDDQIATCQEAANGRSEFKPQLTKHGSEITESEDKRAVHEQSMVPKKSLLKVIEFDLERILEEQDTHDLCCPNCNSCITKRVILQKRKWSVREIQHDMPSKKVNEEQQYDADEMTNLADAPEPDVFRCLSCFSFFIPTEGGFNIFRIFEKGKESHVKRKEIQLDFVYF</sequence>
<feature type="region of interest" description="Disordered" evidence="1">
    <location>
        <begin position="1"/>
        <end position="39"/>
    </location>
</feature>
<accession>A0A804JQC7</accession>
<dbReference type="PANTHER" id="PTHR38937">
    <property type="entry name" value="MEMBRANE PROTEIN OF ER BODY-LIKE PROTEIN"/>
    <property type="match status" value="1"/>
</dbReference>
<evidence type="ECO:0000313" key="2">
    <source>
        <dbReference type="EMBL" id="CAG1848701.1"/>
    </source>
</evidence>
<dbReference type="AlphaFoldDB" id="A0A804JQC7"/>
<feature type="compositionally biased region" description="Basic and acidic residues" evidence="1">
    <location>
        <begin position="29"/>
        <end position="39"/>
    </location>
</feature>
<reference evidence="2" key="1">
    <citation type="submission" date="2021-03" db="EMBL/GenBank/DDBJ databases">
        <authorList>
            <consortium name="Genoscope - CEA"/>
            <person name="William W."/>
        </authorList>
    </citation>
    <scope>NUCLEOTIDE SEQUENCE</scope>
    <source>
        <strain evidence="2">Doubled-haploid Pahang</strain>
    </source>
</reference>
<evidence type="ECO:0000313" key="3">
    <source>
        <dbReference type="EnsemblPlants" id="Ma06_p38850.1"/>
    </source>
</evidence>
<dbReference type="EMBL" id="HG996471">
    <property type="protein sequence ID" value="CAG1848701.1"/>
    <property type="molecule type" value="Genomic_DNA"/>
</dbReference>
<keyword evidence="4" id="KW-1185">Reference proteome</keyword>
<organism evidence="3 4">
    <name type="scientific">Musa acuminata subsp. malaccensis</name>
    <name type="common">Wild banana</name>
    <name type="synonym">Musa malaccensis</name>
    <dbReference type="NCBI Taxonomy" id="214687"/>
    <lineage>
        <taxon>Eukaryota</taxon>
        <taxon>Viridiplantae</taxon>
        <taxon>Streptophyta</taxon>
        <taxon>Embryophyta</taxon>
        <taxon>Tracheophyta</taxon>
        <taxon>Spermatophyta</taxon>
        <taxon>Magnoliopsida</taxon>
        <taxon>Liliopsida</taxon>
        <taxon>Zingiberales</taxon>
        <taxon>Musaceae</taxon>
        <taxon>Musa</taxon>
    </lineage>
</organism>
<dbReference type="EnsemblPlants" id="Ma06_t38850.1">
    <property type="protein sequence ID" value="Ma06_p38850.1"/>
    <property type="gene ID" value="Ma06_g38850"/>
</dbReference>
<dbReference type="Gramene" id="Ma06_t38850.1">
    <property type="protein sequence ID" value="Ma06_p38850.1"/>
    <property type="gene ID" value="Ma06_g38850"/>
</dbReference>
<dbReference type="Proteomes" id="UP000012960">
    <property type="component" value="Unplaced"/>
</dbReference>
<evidence type="ECO:0000256" key="1">
    <source>
        <dbReference type="SAM" id="MobiDB-lite"/>
    </source>
</evidence>
<name>A0A804JQC7_MUSAM</name>
<dbReference type="InterPro" id="IPR052843">
    <property type="entry name" value="ER_body_metal_sequester"/>
</dbReference>